<dbReference type="SMART" id="SM00450">
    <property type="entry name" value="RHOD"/>
    <property type="match status" value="1"/>
</dbReference>
<dbReference type="EMBL" id="JAGFBR010000017">
    <property type="protein sequence ID" value="KAH0451178.1"/>
    <property type="molecule type" value="Genomic_DNA"/>
</dbReference>
<keyword evidence="3" id="KW-1185">Reference proteome</keyword>
<comment type="caution">
    <text evidence="2">The sequence shown here is derived from an EMBL/GenBank/DDBJ whole genome shotgun (WGS) entry which is preliminary data.</text>
</comment>
<dbReference type="Gene3D" id="3.40.250.10">
    <property type="entry name" value="Rhodanese-like domain"/>
    <property type="match status" value="1"/>
</dbReference>
<dbReference type="PROSITE" id="PS50206">
    <property type="entry name" value="RHODANESE_3"/>
    <property type="match status" value="1"/>
</dbReference>
<name>A0AAV7G626_DENCH</name>
<dbReference type="PANTHER" id="PTHR45431">
    <property type="entry name" value="RHODANESE-LIKE DOMAIN-CONTAINING PROTEIN 15, CHLOROPLASTIC"/>
    <property type="match status" value="1"/>
</dbReference>
<dbReference type="InterPro" id="IPR052367">
    <property type="entry name" value="Thiosulfate_ST/Rhodanese-like"/>
</dbReference>
<evidence type="ECO:0000259" key="1">
    <source>
        <dbReference type="PROSITE" id="PS50206"/>
    </source>
</evidence>
<sequence length="234" mass="26271">MAVLASFSLPPALSTLTGNRFRLSRPARLTSSRQFPHRRIVLRLQSRRRSSVGSMFTDEEQEAVVPASVPVRVAHELLQAGHRYLDVRTLDEFNAGHVLGATNIPFMLKAGSGMTKNPHFLDEVSKIFGKDDEILIGCQSGKRSLMAAAELSFAGFTGLTDVAGGYASWVQNNLPTEQKTVGYQQFVKKPNLVEVDSIPIIKFLNYKMNKDYQMEKALIIEYILMKFCYKMEIH</sequence>
<accession>A0AAV7G626</accession>
<dbReference type="CDD" id="cd00158">
    <property type="entry name" value="RHOD"/>
    <property type="match status" value="1"/>
</dbReference>
<proteinExistence type="predicted"/>
<evidence type="ECO:0000313" key="3">
    <source>
        <dbReference type="Proteomes" id="UP000775213"/>
    </source>
</evidence>
<dbReference type="AlphaFoldDB" id="A0AAV7G626"/>
<dbReference type="SUPFAM" id="SSF52821">
    <property type="entry name" value="Rhodanese/Cell cycle control phosphatase"/>
    <property type="match status" value="1"/>
</dbReference>
<dbReference type="InterPro" id="IPR036873">
    <property type="entry name" value="Rhodanese-like_dom_sf"/>
</dbReference>
<gene>
    <name evidence="2" type="ORF">IEQ34_018477</name>
</gene>
<organism evidence="2 3">
    <name type="scientific">Dendrobium chrysotoxum</name>
    <name type="common">Orchid</name>
    <dbReference type="NCBI Taxonomy" id="161865"/>
    <lineage>
        <taxon>Eukaryota</taxon>
        <taxon>Viridiplantae</taxon>
        <taxon>Streptophyta</taxon>
        <taxon>Embryophyta</taxon>
        <taxon>Tracheophyta</taxon>
        <taxon>Spermatophyta</taxon>
        <taxon>Magnoliopsida</taxon>
        <taxon>Liliopsida</taxon>
        <taxon>Asparagales</taxon>
        <taxon>Orchidaceae</taxon>
        <taxon>Epidendroideae</taxon>
        <taxon>Malaxideae</taxon>
        <taxon>Dendrobiinae</taxon>
        <taxon>Dendrobium</taxon>
    </lineage>
</organism>
<dbReference type="InterPro" id="IPR001763">
    <property type="entry name" value="Rhodanese-like_dom"/>
</dbReference>
<evidence type="ECO:0000313" key="2">
    <source>
        <dbReference type="EMBL" id="KAH0451178.1"/>
    </source>
</evidence>
<reference evidence="2 3" key="1">
    <citation type="journal article" date="2021" name="Hortic Res">
        <title>Chromosome-scale assembly of the Dendrobium chrysotoxum genome enhances the understanding of orchid evolution.</title>
        <authorList>
            <person name="Zhang Y."/>
            <person name="Zhang G.Q."/>
            <person name="Zhang D."/>
            <person name="Liu X.D."/>
            <person name="Xu X.Y."/>
            <person name="Sun W.H."/>
            <person name="Yu X."/>
            <person name="Zhu X."/>
            <person name="Wang Z.W."/>
            <person name="Zhao X."/>
            <person name="Zhong W.Y."/>
            <person name="Chen H."/>
            <person name="Yin W.L."/>
            <person name="Huang T."/>
            <person name="Niu S.C."/>
            <person name="Liu Z.J."/>
        </authorList>
    </citation>
    <scope>NUCLEOTIDE SEQUENCE [LARGE SCALE GENOMIC DNA]</scope>
    <source>
        <strain evidence="2">Lindl</strain>
    </source>
</reference>
<feature type="domain" description="Rhodanese" evidence="1">
    <location>
        <begin position="78"/>
        <end position="178"/>
    </location>
</feature>
<dbReference type="Pfam" id="PF00581">
    <property type="entry name" value="Rhodanese"/>
    <property type="match status" value="1"/>
</dbReference>
<dbReference type="Proteomes" id="UP000775213">
    <property type="component" value="Unassembled WGS sequence"/>
</dbReference>
<protein>
    <recommendedName>
        <fullName evidence="1">Rhodanese domain-containing protein</fullName>
    </recommendedName>
</protein>
<dbReference type="PANTHER" id="PTHR45431:SF3">
    <property type="entry name" value="RHODANESE-LIKE DOMAIN-CONTAINING PROTEIN 15, CHLOROPLASTIC"/>
    <property type="match status" value="1"/>
</dbReference>